<dbReference type="EMBL" id="VDFV01000030">
    <property type="protein sequence ID" value="TNC66821.1"/>
    <property type="molecule type" value="Genomic_DNA"/>
</dbReference>
<reference evidence="1 2" key="1">
    <citation type="submission" date="2019-06" db="EMBL/GenBank/DDBJ databases">
        <authorList>
            <person name="Jiang L."/>
        </authorList>
    </citation>
    <scope>NUCLEOTIDE SEQUENCE [LARGE SCALE GENOMIC DNA]</scope>
    <source>
        <strain evidence="1 2">YIM 48858</strain>
    </source>
</reference>
<dbReference type="AlphaFoldDB" id="A0A5C4NCV3"/>
<dbReference type="SUPFAM" id="SSF52540">
    <property type="entry name" value="P-loop containing nucleoside triphosphate hydrolases"/>
    <property type="match status" value="1"/>
</dbReference>
<evidence type="ECO:0000313" key="2">
    <source>
        <dbReference type="Proteomes" id="UP000305709"/>
    </source>
</evidence>
<keyword evidence="2" id="KW-1185">Reference proteome</keyword>
<dbReference type="OrthoDB" id="7444642at2"/>
<proteinExistence type="predicted"/>
<dbReference type="InterPro" id="IPR027417">
    <property type="entry name" value="P-loop_NTPase"/>
</dbReference>
<evidence type="ECO:0000313" key="1">
    <source>
        <dbReference type="EMBL" id="TNC66821.1"/>
    </source>
</evidence>
<name>A0A5C4NCV3_9RHOB</name>
<dbReference type="Gene3D" id="3.40.50.300">
    <property type="entry name" value="P-loop containing nucleotide triphosphate hydrolases"/>
    <property type="match status" value="1"/>
</dbReference>
<dbReference type="GO" id="GO:0008146">
    <property type="term" value="F:sulfotransferase activity"/>
    <property type="evidence" value="ECO:0007669"/>
    <property type="project" value="InterPro"/>
</dbReference>
<keyword evidence="1" id="KW-0808">Transferase</keyword>
<comment type="caution">
    <text evidence="1">The sequence shown here is derived from an EMBL/GenBank/DDBJ whole genome shotgun (WGS) entry which is preliminary data.</text>
</comment>
<dbReference type="Proteomes" id="UP000305709">
    <property type="component" value="Unassembled WGS sequence"/>
</dbReference>
<protein>
    <submittedName>
        <fullName evidence="1">Sulfotransferase family protein</fullName>
    </submittedName>
</protein>
<dbReference type="RefSeq" id="WP_139082697.1">
    <property type="nucleotide sequence ID" value="NZ_VDFV01000030.1"/>
</dbReference>
<dbReference type="GO" id="GO:0016020">
    <property type="term" value="C:membrane"/>
    <property type="evidence" value="ECO:0007669"/>
    <property type="project" value="InterPro"/>
</dbReference>
<sequence length="213" mass="24351">MPLFRHAEEIVLFVHIPKTGGSTVENVLRASGAKQALKAPKSVGFSHCTPQHMHWEVTRQWIPRRFYDYSLAIVRNPFARLASEYRWREKFAKSPLAPFDRWVESQFRNYVDNQFILDNHIRPQHEFIGDDVEVFQLEDGLDKPLQACLTRLGLSAKTESIPRANQSKSGTINASSATVERIAEFYAEDFTTFGYSATEIPEGVFNTPECRVA</sequence>
<organism evidence="1 2">
    <name type="scientific">Rubellimicrobium roseum</name>
    <dbReference type="NCBI Taxonomy" id="687525"/>
    <lineage>
        <taxon>Bacteria</taxon>
        <taxon>Pseudomonadati</taxon>
        <taxon>Pseudomonadota</taxon>
        <taxon>Alphaproteobacteria</taxon>
        <taxon>Rhodobacterales</taxon>
        <taxon>Roseobacteraceae</taxon>
        <taxon>Rubellimicrobium</taxon>
    </lineage>
</organism>
<gene>
    <name evidence="1" type="ORF">FHG71_15950</name>
</gene>
<dbReference type="InterPro" id="IPR005331">
    <property type="entry name" value="Sulfotransferase"/>
</dbReference>
<dbReference type="Pfam" id="PF03567">
    <property type="entry name" value="Sulfotransfer_2"/>
    <property type="match status" value="1"/>
</dbReference>
<accession>A0A5C4NCV3</accession>